<sequence length="108" mass="12786">MFTAIGTHHPAPRLADWIIRLISFDFKILYRKGTKQKNADSLSRWPLKSDDNVKKPDNDDLMINMLYENEVEQINTIHFQEINKPKCQKSDTDIAWFIEILRNNKEKP</sequence>
<name>A0A3M7P5U2_BRAPC</name>
<accession>A0A3M7P5U2</accession>
<gene>
    <name evidence="1" type="ORF">BpHYR1_026600</name>
</gene>
<dbReference type="OrthoDB" id="427924at2759"/>
<evidence type="ECO:0000313" key="2">
    <source>
        <dbReference type="Proteomes" id="UP000276133"/>
    </source>
</evidence>
<keyword evidence="2" id="KW-1185">Reference proteome</keyword>
<dbReference type="Proteomes" id="UP000276133">
    <property type="component" value="Unassembled WGS sequence"/>
</dbReference>
<protein>
    <submittedName>
        <fullName evidence="1">Uncharacterized protein</fullName>
    </submittedName>
</protein>
<reference evidence="1 2" key="1">
    <citation type="journal article" date="2018" name="Sci. Rep.">
        <title>Genomic signatures of local adaptation to the degree of environmental predictability in rotifers.</title>
        <authorList>
            <person name="Franch-Gras L."/>
            <person name="Hahn C."/>
            <person name="Garcia-Roger E.M."/>
            <person name="Carmona M.J."/>
            <person name="Serra M."/>
            <person name="Gomez A."/>
        </authorList>
    </citation>
    <scope>NUCLEOTIDE SEQUENCE [LARGE SCALE GENOMIC DNA]</scope>
    <source>
        <strain evidence="1">HYR1</strain>
    </source>
</reference>
<dbReference type="AlphaFoldDB" id="A0A3M7P5U2"/>
<comment type="caution">
    <text evidence="1">The sequence shown here is derived from an EMBL/GenBank/DDBJ whole genome shotgun (WGS) entry which is preliminary data.</text>
</comment>
<evidence type="ECO:0000313" key="1">
    <source>
        <dbReference type="EMBL" id="RMZ94438.1"/>
    </source>
</evidence>
<organism evidence="1 2">
    <name type="scientific">Brachionus plicatilis</name>
    <name type="common">Marine rotifer</name>
    <name type="synonym">Brachionus muelleri</name>
    <dbReference type="NCBI Taxonomy" id="10195"/>
    <lineage>
        <taxon>Eukaryota</taxon>
        <taxon>Metazoa</taxon>
        <taxon>Spiralia</taxon>
        <taxon>Gnathifera</taxon>
        <taxon>Rotifera</taxon>
        <taxon>Eurotatoria</taxon>
        <taxon>Monogononta</taxon>
        <taxon>Pseudotrocha</taxon>
        <taxon>Ploima</taxon>
        <taxon>Brachionidae</taxon>
        <taxon>Brachionus</taxon>
    </lineage>
</organism>
<proteinExistence type="predicted"/>
<dbReference type="EMBL" id="REGN01013054">
    <property type="protein sequence ID" value="RMZ94438.1"/>
    <property type="molecule type" value="Genomic_DNA"/>
</dbReference>